<dbReference type="InterPro" id="IPR036010">
    <property type="entry name" value="2Fe-2S_ferredoxin-like_sf"/>
</dbReference>
<organism evidence="9 10">
    <name type="scientific">Plantactinospora veratri</name>
    <dbReference type="NCBI Taxonomy" id="1436122"/>
    <lineage>
        <taxon>Bacteria</taxon>
        <taxon>Bacillati</taxon>
        <taxon>Actinomycetota</taxon>
        <taxon>Actinomycetes</taxon>
        <taxon>Micromonosporales</taxon>
        <taxon>Micromonosporaceae</taxon>
        <taxon>Plantactinospora</taxon>
    </lineage>
</organism>
<dbReference type="Gene3D" id="1.10.150.120">
    <property type="entry name" value="[2Fe-2S]-binding domain"/>
    <property type="match status" value="1"/>
</dbReference>
<evidence type="ECO:0000256" key="4">
    <source>
        <dbReference type="ARBA" id="ARBA00023004"/>
    </source>
</evidence>
<proteinExistence type="predicted"/>
<dbReference type="Proteomes" id="UP001339911">
    <property type="component" value="Unassembled WGS sequence"/>
</dbReference>
<sequence>MEQTFELTVNGERRKVDADADSSLLHVLREVLGLKGSRFGCGQGLCGACLVLLDGRPVPSCDTPLWSVAGRAVTTVEGLADGDVPHPVQRAFLDEQAAQCGYCVSGILVSAAALLAAQPQPDEATVAAALDRHLCRCGAQRRMIRAVVRAGQSMVDGSAANRTSTSQAGTGDAGGTGADPADRGDGVAATAVER</sequence>
<dbReference type="InterPro" id="IPR036884">
    <property type="entry name" value="2Fe-2S-bd_dom_sf"/>
</dbReference>
<keyword evidence="5" id="KW-0411">Iron-sulfur</keyword>
<dbReference type="PROSITE" id="PS51085">
    <property type="entry name" value="2FE2S_FER_2"/>
    <property type="match status" value="1"/>
</dbReference>
<dbReference type="PANTHER" id="PTHR44379">
    <property type="entry name" value="OXIDOREDUCTASE WITH IRON-SULFUR SUBUNIT"/>
    <property type="match status" value="1"/>
</dbReference>
<dbReference type="PROSITE" id="PS00197">
    <property type="entry name" value="2FE2S_FER_1"/>
    <property type="match status" value="1"/>
</dbReference>
<evidence type="ECO:0000256" key="2">
    <source>
        <dbReference type="ARBA" id="ARBA00022723"/>
    </source>
</evidence>
<dbReference type="InterPro" id="IPR012675">
    <property type="entry name" value="Beta-grasp_dom_sf"/>
</dbReference>
<evidence type="ECO:0000256" key="5">
    <source>
        <dbReference type="ARBA" id="ARBA00023014"/>
    </source>
</evidence>
<keyword evidence="4" id="KW-0408">Iron</keyword>
<keyword evidence="3" id="KW-0560">Oxidoreductase</keyword>
<reference evidence="9 10" key="1">
    <citation type="submission" date="2024-01" db="EMBL/GenBank/DDBJ databases">
        <title>Genome insights into Plantactinospora veratri sp. nov.</title>
        <authorList>
            <person name="Wang L."/>
        </authorList>
    </citation>
    <scope>NUCLEOTIDE SEQUENCE [LARGE SCALE GENOMIC DNA]</scope>
    <source>
        <strain evidence="9 10">NEAU-FHS4</strain>
    </source>
</reference>
<dbReference type="InterPro" id="IPR006058">
    <property type="entry name" value="2Fe2S_fd_BS"/>
</dbReference>
<dbReference type="Gene3D" id="3.10.20.30">
    <property type="match status" value="1"/>
</dbReference>
<dbReference type="InterPro" id="IPR051452">
    <property type="entry name" value="Diverse_Oxidoreductases"/>
</dbReference>
<dbReference type="SUPFAM" id="SSF47741">
    <property type="entry name" value="CO dehydrogenase ISP C-domain like"/>
    <property type="match status" value="1"/>
</dbReference>
<feature type="domain" description="2Fe-2S ferredoxin-type" evidence="7">
    <location>
        <begin position="3"/>
        <end position="79"/>
    </location>
</feature>
<keyword evidence="1" id="KW-0001">2Fe-2S</keyword>
<gene>
    <name evidence="8" type="ORF">V1634_17995</name>
    <name evidence="9" type="ORF">V1634_27835</name>
</gene>
<comment type="caution">
    <text evidence="9">The sequence shown here is derived from an EMBL/GenBank/DDBJ whole genome shotgun (WGS) entry which is preliminary data.</text>
</comment>
<evidence type="ECO:0000313" key="9">
    <source>
        <dbReference type="EMBL" id="MEE6310659.1"/>
    </source>
</evidence>
<dbReference type="InterPro" id="IPR001041">
    <property type="entry name" value="2Fe-2S_ferredoxin-type"/>
</dbReference>
<keyword evidence="10" id="KW-1185">Reference proteome</keyword>
<dbReference type="InterPro" id="IPR002888">
    <property type="entry name" value="2Fe-2S-bd"/>
</dbReference>
<evidence type="ECO:0000256" key="6">
    <source>
        <dbReference type="SAM" id="MobiDB-lite"/>
    </source>
</evidence>
<dbReference type="RefSeq" id="WP_331209006.1">
    <property type="nucleotide sequence ID" value="NZ_JAZGQL010000012.1"/>
</dbReference>
<feature type="region of interest" description="Disordered" evidence="6">
    <location>
        <begin position="155"/>
        <end position="194"/>
    </location>
</feature>
<dbReference type="SUPFAM" id="SSF54292">
    <property type="entry name" value="2Fe-2S ferredoxin-like"/>
    <property type="match status" value="1"/>
</dbReference>
<dbReference type="CDD" id="cd00207">
    <property type="entry name" value="fer2"/>
    <property type="match status" value="1"/>
</dbReference>
<evidence type="ECO:0000256" key="3">
    <source>
        <dbReference type="ARBA" id="ARBA00023002"/>
    </source>
</evidence>
<dbReference type="Pfam" id="PF01799">
    <property type="entry name" value="Fer2_2"/>
    <property type="match status" value="1"/>
</dbReference>
<evidence type="ECO:0000313" key="8">
    <source>
        <dbReference type="EMBL" id="MEE6308725.1"/>
    </source>
</evidence>
<keyword evidence="2" id="KW-0479">Metal-binding</keyword>
<evidence type="ECO:0000256" key="1">
    <source>
        <dbReference type="ARBA" id="ARBA00022714"/>
    </source>
</evidence>
<evidence type="ECO:0000313" key="10">
    <source>
        <dbReference type="Proteomes" id="UP001339911"/>
    </source>
</evidence>
<dbReference type="EMBL" id="JAZGQL010000027">
    <property type="protein sequence ID" value="MEE6310659.1"/>
    <property type="molecule type" value="Genomic_DNA"/>
</dbReference>
<protein>
    <submittedName>
        <fullName evidence="9">(2Fe-2S)-binding protein</fullName>
    </submittedName>
</protein>
<dbReference type="EMBL" id="JAZGQL010000012">
    <property type="protein sequence ID" value="MEE6308725.1"/>
    <property type="molecule type" value="Genomic_DNA"/>
</dbReference>
<evidence type="ECO:0000259" key="7">
    <source>
        <dbReference type="PROSITE" id="PS51085"/>
    </source>
</evidence>
<dbReference type="Pfam" id="PF00111">
    <property type="entry name" value="Fer2"/>
    <property type="match status" value="1"/>
</dbReference>
<dbReference type="PANTHER" id="PTHR44379:SF6">
    <property type="entry name" value="BLR6046 PROTEIN"/>
    <property type="match status" value="1"/>
</dbReference>
<name>A0ABU7SL55_9ACTN</name>
<accession>A0ABU7SL55</accession>